<dbReference type="EMBL" id="JACIDU010000003">
    <property type="protein sequence ID" value="MBB4102483.1"/>
    <property type="molecule type" value="Genomic_DNA"/>
</dbReference>
<accession>A0A7W6JZN0</accession>
<dbReference type="RefSeq" id="WP_183790087.1">
    <property type="nucleotide sequence ID" value="NZ_JACIDU010000003.1"/>
</dbReference>
<reference evidence="1 2" key="1">
    <citation type="submission" date="2020-08" db="EMBL/GenBank/DDBJ databases">
        <title>Genomic Encyclopedia of Type Strains, Phase IV (KMG-IV): sequencing the most valuable type-strain genomes for metagenomic binning, comparative biology and taxonomic classification.</title>
        <authorList>
            <person name="Goeker M."/>
        </authorList>
    </citation>
    <scope>NUCLEOTIDE SEQUENCE [LARGE SCALE GENOMIC DNA]</scope>
    <source>
        <strain evidence="1 2">DSM 26385</strain>
    </source>
</reference>
<protein>
    <submittedName>
        <fullName evidence="1">Uncharacterized protein (DUF934 family)</fullName>
    </submittedName>
</protein>
<sequence length="167" mass="18209">MTRIWTDKTGFAENDPYVIETEERKAGEGEVAVLDLATFLTHVVESNESDLAVVLKPADDVRALEPYIDRIALVAVTFPAFNDGRGFSQAALLRQRLGFTGDLRAVGDVLLDQIPHMLRTGFSSLAITNPVAIARLEAGKMPGIAQHYQPSVKPEAGGAGYSWRRRG</sequence>
<name>A0A7W6JZN0_9HYPH</name>
<dbReference type="AlphaFoldDB" id="A0A7W6JZN0"/>
<evidence type="ECO:0000313" key="2">
    <source>
        <dbReference type="Proteomes" id="UP000584824"/>
    </source>
</evidence>
<evidence type="ECO:0000313" key="1">
    <source>
        <dbReference type="EMBL" id="MBB4102483.1"/>
    </source>
</evidence>
<gene>
    <name evidence="1" type="ORF">GGQ66_001018</name>
</gene>
<comment type="caution">
    <text evidence="1">The sequence shown here is derived from an EMBL/GenBank/DDBJ whole genome shotgun (WGS) entry which is preliminary data.</text>
</comment>
<dbReference type="PIRSF" id="PIRSF030820">
    <property type="entry name" value="UCP030820"/>
    <property type="match status" value="1"/>
</dbReference>
<organism evidence="1 2">
    <name type="scientific">Allorhizobium borbori</name>
    <dbReference type="NCBI Taxonomy" id="485907"/>
    <lineage>
        <taxon>Bacteria</taxon>
        <taxon>Pseudomonadati</taxon>
        <taxon>Pseudomonadota</taxon>
        <taxon>Alphaproteobacteria</taxon>
        <taxon>Hyphomicrobiales</taxon>
        <taxon>Rhizobiaceae</taxon>
        <taxon>Rhizobium/Agrobacterium group</taxon>
        <taxon>Allorhizobium</taxon>
    </lineage>
</organism>
<dbReference type="Proteomes" id="UP000584824">
    <property type="component" value="Unassembled WGS sequence"/>
</dbReference>
<proteinExistence type="predicted"/>
<keyword evidence="2" id="KW-1185">Reference proteome</keyword>
<dbReference type="InterPro" id="IPR008318">
    <property type="entry name" value="UCP030820"/>
</dbReference>
<dbReference type="Pfam" id="PF06073">
    <property type="entry name" value="DUF934"/>
    <property type="match status" value="1"/>
</dbReference>